<dbReference type="Pfam" id="PF03466">
    <property type="entry name" value="LysR_substrate"/>
    <property type="match status" value="1"/>
</dbReference>
<feature type="domain" description="HTH lysR-type" evidence="5">
    <location>
        <begin position="1"/>
        <end position="58"/>
    </location>
</feature>
<dbReference type="GO" id="GO:0032993">
    <property type="term" value="C:protein-DNA complex"/>
    <property type="evidence" value="ECO:0007669"/>
    <property type="project" value="TreeGrafter"/>
</dbReference>
<keyword evidence="3" id="KW-0238">DNA-binding</keyword>
<dbReference type="InterPro" id="IPR005119">
    <property type="entry name" value="LysR_subst-bd"/>
</dbReference>
<proteinExistence type="inferred from homology"/>
<sequence length="295" mass="32783">MDIRQLDYFIAVAQRGNFTKAADELFLSRQALSKAVRNLEHELGHPLLINRDNHLELTDEGRALRDDALPVVDAFKQLEQRYLGTLDAPPLRQTLSVAMAHGTALSMPPRAIDTFRAEHPDIVLSVEEVTTETAIDMVRAGESDISLVGSAPQYLAEFDLMLVVETGVFLYVPVENPLAAQAALALSDLEGQPFMTFGKRNHLHRYFMEACDAAGVHPNIVMTTSDSELLVRSAVQQQALFFGFPPNVLNDPKEGRVLMRLDLQRESAFGTYAIRRKATAPSTSARAFWEHLGRV</sequence>
<dbReference type="RefSeq" id="WP_114546029.1">
    <property type="nucleotide sequence ID" value="NZ_PPTT01000010.1"/>
</dbReference>
<dbReference type="EMBL" id="QICC01000004">
    <property type="protein sequence ID" value="RNM43058.1"/>
    <property type="molecule type" value="Genomic_DNA"/>
</dbReference>
<evidence type="ECO:0000256" key="4">
    <source>
        <dbReference type="ARBA" id="ARBA00023163"/>
    </source>
</evidence>
<evidence type="ECO:0000313" key="8">
    <source>
        <dbReference type="Proteomes" id="UP000253817"/>
    </source>
</evidence>
<keyword evidence="4" id="KW-0804">Transcription</keyword>
<dbReference type="PROSITE" id="PS50931">
    <property type="entry name" value="HTH_LYSR"/>
    <property type="match status" value="1"/>
</dbReference>
<name>A0A3N0J1D3_9ACTN</name>
<evidence type="ECO:0000313" key="7">
    <source>
        <dbReference type="EMBL" id="RNM43058.1"/>
    </source>
</evidence>
<dbReference type="Gene3D" id="3.40.190.290">
    <property type="match status" value="1"/>
</dbReference>
<dbReference type="FunFam" id="1.10.10.10:FF:000001">
    <property type="entry name" value="LysR family transcriptional regulator"/>
    <property type="match status" value="1"/>
</dbReference>
<dbReference type="PANTHER" id="PTHR30346:SF0">
    <property type="entry name" value="HCA OPERON TRANSCRIPTIONAL ACTIVATOR HCAR"/>
    <property type="match status" value="1"/>
</dbReference>
<dbReference type="OrthoDB" id="3181812at2"/>
<dbReference type="SUPFAM" id="SSF46785">
    <property type="entry name" value="Winged helix' DNA-binding domain"/>
    <property type="match status" value="1"/>
</dbReference>
<dbReference type="EMBL" id="PPTT01000010">
    <property type="protein sequence ID" value="RDB69276.1"/>
    <property type="molecule type" value="Genomic_DNA"/>
</dbReference>
<dbReference type="CDD" id="cd05466">
    <property type="entry name" value="PBP2_LTTR_substrate"/>
    <property type="match status" value="1"/>
</dbReference>
<evidence type="ECO:0000256" key="2">
    <source>
        <dbReference type="ARBA" id="ARBA00023015"/>
    </source>
</evidence>
<evidence type="ECO:0000256" key="3">
    <source>
        <dbReference type="ARBA" id="ARBA00023125"/>
    </source>
</evidence>
<evidence type="ECO:0000313" key="6">
    <source>
        <dbReference type="EMBL" id="RDB69276.1"/>
    </source>
</evidence>
<dbReference type="Pfam" id="PF00126">
    <property type="entry name" value="HTH_1"/>
    <property type="match status" value="1"/>
</dbReference>
<keyword evidence="8" id="KW-1185">Reference proteome</keyword>
<evidence type="ECO:0000256" key="1">
    <source>
        <dbReference type="ARBA" id="ARBA00009437"/>
    </source>
</evidence>
<reference evidence="6 8" key="1">
    <citation type="journal article" date="2018" name="Elife">
        <title>Discovery and characterization of a prevalent human gut bacterial enzyme sufficient for the inactivation of a family of plant toxins.</title>
        <authorList>
            <person name="Koppel N."/>
            <person name="Bisanz J.E."/>
            <person name="Pandelia M.E."/>
            <person name="Turnbaugh P.J."/>
            <person name="Balskus E.P."/>
        </authorList>
    </citation>
    <scope>NUCLEOTIDE SEQUENCE [LARGE SCALE GENOMIC DNA]</scope>
    <source>
        <strain evidence="6 8">DSM 16107</strain>
    </source>
</reference>
<reference evidence="9" key="2">
    <citation type="submission" date="2018-05" db="EMBL/GenBank/DDBJ databases">
        <title>Genome Sequencing of selected type strains of the family Eggerthellaceae.</title>
        <authorList>
            <person name="Danylec N."/>
            <person name="Stoll D.A."/>
            <person name="Doetsch A."/>
            <person name="Huch M."/>
        </authorList>
    </citation>
    <scope>NUCLEOTIDE SEQUENCE [LARGE SCALE GENOMIC DNA]</scope>
    <source>
        <strain evidence="9">DSM 16107</strain>
    </source>
</reference>
<evidence type="ECO:0000259" key="5">
    <source>
        <dbReference type="PROSITE" id="PS50931"/>
    </source>
</evidence>
<dbReference type="InterPro" id="IPR036388">
    <property type="entry name" value="WH-like_DNA-bd_sf"/>
</dbReference>
<dbReference type="InterPro" id="IPR000847">
    <property type="entry name" value="LysR_HTH_N"/>
</dbReference>
<comment type="similarity">
    <text evidence="1">Belongs to the LysR transcriptional regulatory family.</text>
</comment>
<dbReference type="Proteomes" id="UP000270112">
    <property type="component" value="Unassembled WGS sequence"/>
</dbReference>
<dbReference type="GO" id="GO:0003677">
    <property type="term" value="F:DNA binding"/>
    <property type="evidence" value="ECO:0007669"/>
    <property type="project" value="UniProtKB-KW"/>
</dbReference>
<accession>A0A3N0J1D3</accession>
<dbReference type="PANTHER" id="PTHR30346">
    <property type="entry name" value="TRANSCRIPTIONAL DUAL REGULATOR HCAR-RELATED"/>
    <property type="match status" value="1"/>
</dbReference>
<dbReference type="GO" id="GO:0003700">
    <property type="term" value="F:DNA-binding transcription factor activity"/>
    <property type="evidence" value="ECO:0007669"/>
    <property type="project" value="InterPro"/>
</dbReference>
<evidence type="ECO:0000313" key="9">
    <source>
        <dbReference type="Proteomes" id="UP000270112"/>
    </source>
</evidence>
<reference evidence="7" key="3">
    <citation type="journal article" date="2019" name="Microbiol. Resour. Announc.">
        <title>Draft Genome Sequences of Type Strains of Gordonibacter faecihominis, Paraeggerthella hongkongensis, Parvibacter caecicola,Slackia equolifaciens, Slackia faecicanis, and Slackia isoflavoniconvertens.</title>
        <authorList>
            <person name="Danylec N."/>
            <person name="Stoll D.A."/>
            <person name="Dotsch A."/>
            <person name="Huch M."/>
        </authorList>
    </citation>
    <scope>NUCLEOTIDE SEQUENCE</scope>
    <source>
        <strain evidence="7">DSM 16107</strain>
    </source>
</reference>
<organism evidence="7 9">
    <name type="scientific">Eggerthella sinensis</name>
    <dbReference type="NCBI Taxonomy" id="242230"/>
    <lineage>
        <taxon>Bacteria</taxon>
        <taxon>Bacillati</taxon>
        <taxon>Actinomycetota</taxon>
        <taxon>Coriobacteriia</taxon>
        <taxon>Eggerthellales</taxon>
        <taxon>Eggerthellaceae</taxon>
        <taxon>Eggerthella</taxon>
    </lineage>
</organism>
<dbReference type="Proteomes" id="UP000253817">
    <property type="component" value="Unassembled WGS sequence"/>
</dbReference>
<dbReference type="Gene3D" id="1.10.10.10">
    <property type="entry name" value="Winged helix-like DNA-binding domain superfamily/Winged helix DNA-binding domain"/>
    <property type="match status" value="1"/>
</dbReference>
<dbReference type="InterPro" id="IPR036390">
    <property type="entry name" value="WH_DNA-bd_sf"/>
</dbReference>
<keyword evidence="2" id="KW-0805">Transcription regulation</keyword>
<dbReference type="AlphaFoldDB" id="A0A3N0J1D3"/>
<protein>
    <submittedName>
        <fullName evidence="7">LysR family transcriptional regulator</fullName>
    </submittedName>
</protein>
<dbReference type="SUPFAM" id="SSF53850">
    <property type="entry name" value="Periplasmic binding protein-like II"/>
    <property type="match status" value="1"/>
</dbReference>
<gene>
    <name evidence="6" type="ORF">C1876_07145</name>
    <name evidence="7" type="ORF">DMP09_02065</name>
</gene>
<comment type="caution">
    <text evidence="7">The sequence shown here is derived from an EMBL/GenBank/DDBJ whole genome shotgun (WGS) entry which is preliminary data.</text>
</comment>